<dbReference type="PROSITE" id="PS51257">
    <property type="entry name" value="PROKAR_LIPOPROTEIN"/>
    <property type="match status" value="1"/>
</dbReference>
<geneLocation type="plasmid" evidence="2">
    <name>unnamed2</name>
</geneLocation>
<dbReference type="InterPro" id="IPR022061">
    <property type="entry name" value="DUF3617"/>
</dbReference>
<evidence type="ECO:0000256" key="1">
    <source>
        <dbReference type="SAM" id="SignalP"/>
    </source>
</evidence>
<name>A0A494T704_SPHPE</name>
<protein>
    <submittedName>
        <fullName evidence="2">DUF3617 domain-containing protein</fullName>
    </submittedName>
</protein>
<evidence type="ECO:0000313" key="3">
    <source>
        <dbReference type="Proteomes" id="UP000276254"/>
    </source>
</evidence>
<dbReference type="Proteomes" id="UP000276254">
    <property type="component" value="Plasmid unnamed2"/>
</dbReference>
<dbReference type="RefSeq" id="WP_121150420.1">
    <property type="nucleotide sequence ID" value="NZ_CP032827.1"/>
</dbReference>
<keyword evidence="3" id="KW-1185">Reference proteome</keyword>
<feature type="signal peptide" evidence="1">
    <location>
        <begin position="1"/>
        <end position="21"/>
    </location>
</feature>
<gene>
    <name evidence="2" type="ORF">D3Y57_00670</name>
</gene>
<sequence>MKNFFLLVPVFAGLTACGSQPTVTATNASVSEVAAATKDAIKLEPGKWQTTVKIVSIDAPGMPAATASAMKQQMSAMGSQSVEMCITPEMAAKPPENMFAGAAKNCTYEKFKMSGGKMDATLSCKNGTAGLPGDMRSEMSGTFSTTSYAVTSDTQMSMPPMPGAAPGAKMNTKTEVTGKRLGVCDKPKGV</sequence>
<evidence type="ECO:0000313" key="2">
    <source>
        <dbReference type="EMBL" id="AYJ84650.1"/>
    </source>
</evidence>
<dbReference type="OrthoDB" id="7405484at2"/>
<feature type="chain" id="PRO_5019841618" evidence="1">
    <location>
        <begin position="22"/>
        <end position="190"/>
    </location>
</feature>
<accession>A0A494T704</accession>
<dbReference type="AlphaFoldDB" id="A0A494T704"/>
<dbReference type="EMBL" id="CP032827">
    <property type="protein sequence ID" value="AYJ84650.1"/>
    <property type="molecule type" value="Genomic_DNA"/>
</dbReference>
<reference evidence="2 3" key="1">
    <citation type="submission" date="2018-09" db="EMBL/GenBank/DDBJ databases">
        <title>Sphingomonas peninsula sp. nov., isolated from fildes peninsula, Antarctic soil.</title>
        <authorList>
            <person name="Yingchao G."/>
        </authorList>
    </citation>
    <scope>NUCLEOTIDE SEQUENCE [LARGE SCALE GENOMIC DNA]</scope>
    <source>
        <strain evidence="2 3">YZ-8</strain>
        <plasmid evidence="2 3">unnamed2</plasmid>
    </source>
</reference>
<keyword evidence="2" id="KW-0614">Plasmid</keyword>
<keyword evidence="1" id="KW-0732">Signal</keyword>
<dbReference type="Pfam" id="PF12276">
    <property type="entry name" value="DUF3617"/>
    <property type="match status" value="1"/>
</dbReference>
<proteinExistence type="predicted"/>
<organism evidence="2 3">
    <name type="scientific">Sphingomonas paeninsulae</name>
    <dbReference type="NCBI Taxonomy" id="2319844"/>
    <lineage>
        <taxon>Bacteria</taxon>
        <taxon>Pseudomonadati</taxon>
        <taxon>Pseudomonadota</taxon>
        <taxon>Alphaproteobacteria</taxon>
        <taxon>Sphingomonadales</taxon>
        <taxon>Sphingomonadaceae</taxon>
        <taxon>Sphingomonas</taxon>
    </lineage>
</organism>
<dbReference type="KEGG" id="spha:D3Y57_00670"/>